<evidence type="ECO:0000313" key="4">
    <source>
        <dbReference type="EMBL" id="MDT2690607.1"/>
    </source>
</evidence>
<reference evidence="6 10" key="3">
    <citation type="submission" date="2020-03" db="EMBL/GenBank/DDBJ databases">
        <title>Characterization of ganglioside-mimicking enterococci.</title>
        <authorList>
            <person name="Patry R.T."/>
            <person name="Nothaft H."/>
            <person name="Bridger R."/>
            <person name="Shajahan A."/>
            <person name="Huynh S."/>
            <person name="Sanchez S."/>
            <person name="Azadi P."/>
            <person name="Cooper K."/>
            <person name="Miller W.G."/>
            <person name="Parker C.T."/>
            <person name="Wells L."/>
            <person name="Szymanski C.M."/>
        </authorList>
    </citation>
    <scope>NUCLEOTIDE SEQUENCE [LARGE SCALE GENOMIC DNA]</scope>
    <source>
        <strain evidence="6 10">EGM181</strain>
    </source>
</reference>
<keyword evidence="5" id="KW-0762">Sugar transport</keyword>
<dbReference type="GO" id="GO:0008982">
    <property type="term" value="F:protein-N(PI)-phosphohistidine-sugar phosphotransferase activity"/>
    <property type="evidence" value="ECO:0007669"/>
    <property type="project" value="InterPro"/>
</dbReference>
<dbReference type="EMBL" id="UFYW01000001">
    <property type="protein sequence ID" value="STD84109.1"/>
    <property type="molecule type" value="Genomic_DNA"/>
</dbReference>
<keyword evidence="8" id="KW-1185">Reference proteome</keyword>
<dbReference type="Proteomes" id="UP000571857">
    <property type="component" value="Unassembled WGS sequence"/>
</dbReference>
<reference evidence="7 8" key="1">
    <citation type="submission" date="2018-06" db="EMBL/GenBank/DDBJ databases">
        <authorList>
            <consortium name="Pathogen Informatics"/>
            <person name="Doyle S."/>
        </authorList>
    </citation>
    <scope>NUCLEOTIDE SEQUENCE [LARGE SCALE GENOMIC DNA]</scope>
    <source>
        <strain evidence="7 8">NCTC12360</strain>
    </source>
</reference>
<evidence type="ECO:0000313" key="6">
    <source>
        <dbReference type="EMBL" id="QOG26153.1"/>
    </source>
</evidence>
<proteinExistence type="predicted"/>
<dbReference type="SUPFAM" id="SSF141530">
    <property type="entry name" value="PTSIIA/GutA-like"/>
    <property type="match status" value="1"/>
</dbReference>
<evidence type="ECO:0000313" key="7">
    <source>
        <dbReference type="EMBL" id="STD84109.1"/>
    </source>
</evidence>
<keyword evidence="7" id="KW-0808">Transferase</keyword>
<dbReference type="GO" id="GO:0009401">
    <property type="term" value="P:phosphoenolpyruvate-dependent sugar phosphotransferase system"/>
    <property type="evidence" value="ECO:0007669"/>
    <property type="project" value="InterPro"/>
</dbReference>
<dbReference type="AlphaFoldDB" id="A0A1L8U2U1"/>
<dbReference type="EC" id="2.7.1.-" evidence="7"/>
<accession>A0A1L8U2U1</accession>
<comment type="caution">
    <text evidence="1">Lacks conserved residue(s) required for the propagation of feature annotation.</text>
</comment>
<reference evidence="5 9" key="2">
    <citation type="submission" date="2019-04" db="EMBL/GenBank/DDBJ databases">
        <title>Step-wise assembly of the neonatal virome modulated by breast feeding.</title>
        <authorList>
            <person name="Liang G."/>
            <person name="Bushman F."/>
        </authorList>
    </citation>
    <scope>NUCLEOTIDE SEQUENCE [LARGE SCALE GENOMIC DNA]</scope>
    <source>
        <strain evidence="5 9">E3404</strain>
    </source>
</reference>
<protein>
    <submittedName>
        <fullName evidence="2">PTS glucitol/sorbitol transporter subunit IIA</fullName>
    </submittedName>
    <submittedName>
        <fullName evidence="5">PTS sugar transporter subunit IIA</fullName>
    </submittedName>
    <submittedName>
        <fullName evidence="7">PTS system glucitol/sorbitol transporter subunit IIA</fullName>
        <ecNumber evidence="7">2.7.1.-</ecNumber>
    </submittedName>
</protein>
<reference evidence="3 12" key="6">
    <citation type="submission" date="2023-06" db="EMBL/GenBank/DDBJ databases">
        <title>Acute promotion of culturable opportunistic pathogens and persistent increase of antibiotic resistance following antibiotic exposure in mouse gut microbiota.</title>
        <authorList>
            <person name="Li L."/>
            <person name="Wang B."/>
            <person name="Sun Y."/>
            <person name="Wang M."/>
            <person name="Xu H."/>
        </authorList>
    </citation>
    <scope>NUCLEOTIDE SEQUENCE [LARGE SCALE GENOMIC DNA]</scope>
    <source>
        <strain evidence="3 12">CRI2_2</strain>
    </source>
</reference>
<dbReference type="Proteomes" id="UP000254807">
    <property type="component" value="Unassembled WGS sequence"/>
</dbReference>
<dbReference type="Proteomes" id="UP001183682">
    <property type="component" value="Unassembled WGS sequence"/>
</dbReference>
<dbReference type="EMBL" id="JASUBT010000007">
    <property type="protein sequence ID" value="MDL4936221.1"/>
    <property type="molecule type" value="Genomic_DNA"/>
</dbReference>
<evidence type="ECO:0000313" key="10">
    <source>
        <dbReference type="Proteomes" id="UP000516696"/>
    </source>
</evidence>
<evidence type="ECO:0000313" key="2">
    <source>
        <dbReference type="EMBL" id="MBA0971864.1"/>
    </source>
</evidence>
<keyword evidence="5" id="KW-0813">Transport</keyword>
<evidence type="ECO:0000313" key="9">
    <source>
        <dbReference type="Proteomes" id="UP000439965"/>
    </source>
</evidence>
<dbReference type="RefSeq" id="WP_003128600.1">
    <property type="nucleotide sequence ID" value="NZ_BSYC01000002.1"/>
</dbReference>
<evidence type="ECO:0000256" key="1">
    <source>
        <dbReference type="PROSITE-ProRule" id="PRU00420"/>
    </source>
</evidence>
<dbReference type="Proteomes" id="UP000439965">
    <property type="component" value="Unassembled WGS sequence"/>
</dbReference>
<reference evidence="4" key="5">
    <citation type="submission" date="2023-03" db="EMBL/GenBank/DDBJ databases">
        <authorList>
            <person name="Shen W."/>
            <person name="Cai J."/>
        </authorList>
    </citation>
    <scope>NUCLEOTIDE SEQUENCE</scope>
    <source>
        <strain evidence="4">K69-2</strain>
    </source>
</reference>
<evidence type="ECO:0000313" key="3">
    <source>
        <dbReference type="EMBL" id="MDL4936221.1"/>
    </source>
</evidence>
<evidence type="ECO:0000313" key="8">
    <source>
        <dbReference type="Proteomes" id="UP000254807"/>
    </source>
</evidence>
<dbReference type="EMBL" id="JABXJK010000013">
    <property type="protein sequence ID" value="MBA0971864.1"/>
    <property type="molecule type" value="Genomic_DNA"/>
</dbReference>
<dbReference type="InterPro" id="IPR004716">
    <property type="entry name" value="PTS_IIA_glucitol/sorbitol-sp"/>
</dbReference>
<dbReference type="EMBL" id="CP050485">
    <property type="protein sequence ID" value="QOG26153.1"/>
    <property type="molecule type" value="Genomic_DNA"/>
</dbReference>
<dbReference type="PANTHER" id="PTHR40398:SF1">
    <property type="entry name" value="PTS SYSTEM GLUCITOL_SORBITOL-SPECIFIC EIIA COMPONENT"/>
    <property type="match status" value="1"/>
</dbReference>
<dbReference type="Proteomes" id="UP001241571">
    <property type="component" value="Unassembled WGS sequence"/>
</dbReference>
<dbReference type="GO" id="GO:0016301">
    <property type="term" value="F:kinase activity"/>
    <property type="evidence" value="ECO:0007669"/>
    <property type="project" value="TreeGrafter"/>
</dbReference>
<dbReference type="PANTHER" id="PTHR40398">
    <property type="entry name" value="PTS SYSTEM GLUCITOL/SORBITOL-SPECIFIC EIIA COMPONENT"/>
    <property type="match status" value="1"/>
</dbReference>
<organism evidence="7 8">
    <name type="scientific">Enterococcus gallinarum</name>
    <dbReference type="NCBI Taxonomy" id="1353"/>
    <lineage>
        <taxon>Bacteria</taxon>
        <taxon>Bacillati</taxon>
        <taxon>Bacillota</taxon>
        <taxon>Bacilli</taxon>
        <taxon>Lactobacillales</taxon>
        <taxon>Enterococcaceae</taxon>
        <taxon>Enterococcus</taxon>
    </lineage>
</organism>
<dbReference type="OrthoDB" id="7065254at2"/>
<dbReference type="Proteomes" id="UP000516696">
    <property type="component" value="Chromosome"/>
</dbReference>
<dbReference type="GeneID" id="93222312"/>
<evidence type="ECO:0000313" key="12">
    <source>
        <dbReference type="Proteomes" id="UP001241571"/>
    </source>
</evidence>
<name>A0A1L8U2U1_ENTGA</name>
<dbReference type="Gene3D" id="2.40.33.40">
    <property type="entry name" value="Phosphotransferase system, glucitol/sorbitol-specific IIA component"/>
    <property type="match status" value="1"/>
</dbReference>
<dbReference type="Pfam" id="PF03829">
    <property type="entry name" value="PTSIIA_gutA"/>
    <property type="match status" value="1"/>
</dbReference>
<dbReference type="InterPro" id="IPR036665">
    <property type="entry name" value="PTS_IIA_glucitol/sorbitol_sf"/>
</dbReference>
<evidence type="ECO:0000313" key="11">
    <source>
        <dbReference type="Proteomes" id="UP000571857"/>
    </source>
</evidence>
<dbReference type="PROSITE" id="PS51097">
    <property type="entry name" value="PTS_EIIA_TYPE_5"/>
    <property type="match status" value="1"/>
</dbReference>
<dbReference type="EMBL" id="JARPZN010000006">
    <property type="protein sequence ID" value="MDT2690607.1"/>
    <property type="molecule type" value="Genomic_DNA"/>
</dbReference>
<gene>
    <name evidence="7" type="primary">srlB</name>
    <name evidence="6" type="ORF">EGM181_02170</name>
    <name evidence="5" type="ORF">GTI89_06815</name>
    <name evidence="2" type="ORF">HWH42_04515</name>
    <name evidence="7" type="ORF">NCTC12360_02633</name>
    <name evidence="4" type="ORF">P7E30_10375</name>
    <name evidence="3" type="ORF">QRX88_10895</name>
</gene>
<evidence type="ECO:0000313" key="5">
    <source>
        <dbReference type="EMBL" id="MXS25764.1"/>
    </source>
</evidence>
<dbReference type="GO" id="GO:0005737">
    <property type="term" value="C:cytoplasm"/>
    <property type="evidence" value="ECO:0007669"/>
    <property type="project" value="InterPro"/>
</dbReference>
<dbReference type="EMBL" id="WVTI01000004">
    <property type="protein sequence ID" value="MXS25764.1"/>
    <property type="molecule type" value="Genomic_DNA"/>
</dbReference>
<sequence length="116" mass="13044">MKQGTIKAIGPQAIDQKEKMLIFFGDQATEILREYSVIQSIPDSQDLVVENGDTLIFGDQSYTVTHVGPIANQILQTIQHVTFIFDEVPEEQLTSAIYLEPFNLPTLEVGMKVIYK</sequence>
<reference evidence="2 11" key="4">
    <citation type="submission" date="2020-06" db="EMBL/GenBank/DDBJ databases">
        <title>Crossreactivity between MHC class I-restricted antigens from cancer cells and an enterococcal bacteriophage.</title>
        <authorList>
            <person name="Fluckiger A."/>
            <person name="Daillere R."/>
            <person name="Sassi M."/>
            <person name="Cattoir V."/>
            <person name="Kroemer G."/>
            <person name="Zitvogel L."/>
        </authorList>
    </citation>
    <scope>NUCLEOTIDE SEQUENCE [LARGE SCALE GENOMIC DNA]</scope>
    <source>
        <strain evidence="2 11">EG4</strain>
    </source>
</reference>